<dbReference type="EMBL" id="CP067421">
    <property type="protein sequence ID" value="QQP93153.1"/>
    <property type="molecule type" value="Genomic_DNA"/>
</dbReference>
<proteinExistence type="predicted"/>
<dbReference type="RefSeq" id="WP_201082565.1">
    <property type="nucleotide sequence ID" value="NZ_CP067421.1"/>
</dbReference>
<evidence type="ECO:0000313" key="2">
    <source>
        <dbReference type="Proteomes" id="UP000595197"/>
    </source>
</evidence>
<accession>A0ABX7BIP9</accession>
<keyword evidence="1" id="KW-0614">Plasmid</keyword>
<geneLocation type="plasmid" evidence="1 2">
    <name>pTT6-1</name>
</geneLocation>
<protein>
    <submittedName>
        <fullName evidence="1">Uncharacterized protein</fullName>
    </submittedName>
</protein>
<gene>
    <name evidence="1" type="ORF">IGS68_28855</name>
</gene>
<evidence type="ECO:0000313" key="1">
    <source>
        <dbReference type="EMBL" id="QQP93153.1"/>
    </source>
</evidence>
<reference evidence="1" key="1">
    <citation type="submission" date="2021-02" db="EMBL/GenBank/DDBJ databases">
        <title>Skermanella TT6 skin isolate.</title>
        <authorList>
            <person name="Lee K."/>
            <person name="Ganzorig M."/>
        </authorList>
    </citation>
    <scope>NUCLEOTIDE SEQUENCE</scope>
    <source>
        <strain evidence="1">TT6</strain>
    </source>
</reference>
<organism evidence="1 2">
    <name type="scientific">Skermanella cutis</name>
    <dbReference type="NCBI Taxonomy" id="2775420"/>
    <lineage>
        <taxon>Bacteria</taxon>
        <taxon>Pseudomonadati</taxon>
        <taxon>Pseudomonadota</taxon>
        <taxon>Alphaproteobacteria</taxon>
        <taxon>Rhodospirillales</taxon>
        <taxon>Azospirillaceae</taxon>
        <taxon>Skermanella</taxon>
    </lineage>
</organism>
<name>A0ABX7BIP9_9PROT</name>
<sequence length="45" mass="4954">MKIYNFIAAEPPALTQLRGTQRSSDLEKVLEITDAGQVWLVGVGH</sequence>
<dbReference type="Proteomes" id="UP000595197">
    <property type="component" value="Plasmid pTT6-1"/>
</dbReference>
<keyword evidence="2" id="KW-1185">Reference proteome</keyword>